<dbReference type="Proteomes" id="UP001203512">
    <property type="component" value="Unassembled WGS sequence"/>
</dbReference>
<comment type="caution">
    <text evidence="2">The sequence shown here is derived from an EMBL/GenBank/DDBJ whole genome shotgun (WGS) entry which is preliminary data.</text>
</comment>
<evidence type="ECO:0000259" key="1">
    <source>
        <dbReference type="Pfam" id="PF02581"/>
    </source>
</evidence>
<protein>
    <submittedName>
        <fullName evidence="2">Thiamine phosphate synthase</fullName>
    </submittedName>
</protein>
<dbReference type="InterPro" id="IPR036206">
    <property type="entry name" value="ThiamineP_synth_sf"/>
</dbReference>
<organism evidence="2 3">
    <name type="scientific">Sphingobium agri</name>
    <dbReference type="NCBI Taxonomy" id="2933566"/>
    <lineage>
        <taxon>Bacteria</taxon>
        <taxon>Pseudomonadati</taxon>
        <taxon>Pseudomonadota</taxon>
        <taxon>Alphaproteobacteria</taxon>
        <taxon>Sphingomonadales</taxon>
        <taxon>Sphingomonadaceae</taxon>
        <taxon>Sphingobium</taxon>
    </lineage>
</organism>
<feature type="domain" description="Thiamine phosphate synthase/TenI" evidence="1">
    <location>
        <begin position="14"/>
        <end position="181"/>
    </location>
</feature>
<evidence type="ECO:0000313" key="3">
    <source>
        <dbReference type="Proteomes" id="UP001203512"/>
    </source>
</evidence>
<name>A0ABT0DYI0_9SPHN</name>
<dbReference type="CDD" id="cd00564">
    <property type="entry name" value="TMP_TenI"/>
    <property type="match status" value="1"/>
</dbReference>
<accession>A0ABT0DYI0</accession>
<keyword evidence="3" id="KW-1185">Reference proteome</keyword>
<dbReference type="RefSeq" id="WP_247232021.1">
    <property type="nucleotide sequence ID" value="NZ_JALKHS010000008.1"/>
</dbReference>
<dbReference type="InterPro" id="IPR022998">
    <property type="entry name" value="ThiamineP_synth_TenI"/>
</dbReference>
<dbReference type="EMBL" id="JALKHS010000008">
    <property type="protein sequence ID" value="MCK0532180.1"/>
    <property type="molecule type" value="Genomic_DNA"/>
</dbReference>
<dbReference type="InterPro" id="IPR013785">
    <property type="entry name" value="Aldolase_TIM"/>
</dbReference>
<reference evidence="2 3" key="1">
    <citation type="submission" date="2022-04" db="EMBL/GenBank/DDBJ databases">
        <authorList>
            <person name="Huq M.A."/>
        </authorList>
    </citation>
    <scope>NUCLEOTIDE SEQUENCE [LARGE SCALE GENOMIC DNA]</scope>
    <source>
        <strain evidence="2 3">MAH-33</strain>
    </source>
</reference>
<dbReference type="SUPFAM" id="SSF51391">
    <property type="entry name" value="Thiamin phosphate synthase"/>
    <property type="match status" value="1"/>
</dbReference>
<dbReference type="Pfam" id="PF02581">
    <property type="entry name" value="TMP-TENI"/>
    <property type="match status" value="1"/>
</dbReference>
<sequence length="186" mass="20213">MRARYAKNLPSIWLVTDERVSTEALLASAARLPKGQGGILFRHYHTSVGARRDLFHRLAQVARRRGLMLLLAGSAREAAAWGANGWHGRGYWRAARPLVRSMAVHNERELRAAERAGVDLVFLSPLFATRSHPGGRVLGRAAFAALARRARVPIVALGGVRAEHRLMLKGIGASGWAAIDGLTEGS</sequence>
<evidence type="ECO:0000313" key="2">
    <source>
        <dbReference type="EMBL" id="MCK0532180.1"/>
    </source>
</evidence>
<dbReference type="Gene3D" id="3.20.20.70">
    <property type="entry name" value="Aldolase class I"/>
    <property type="match status" value="1"/>
</dbReference>
<gene>
    <name evidence="2" type="ORF">MU848_11370</name>
</gene>
<proteinExistence type="predicted"/>